<evidence type="ECO:0000313" key="1">
    <source>
        <dbReference type="EMBL" id="GGG48214.1"/>
    </source>
</evidence>
<proteinExistence type="predicted"/>
<evidence type="ECO:0000313" key="2">
    <source>
        <dbReference type="Proteomes" id="UP000638848"/>
    </source>
</evidence>
<reference evidence="1" key="1">
    <citation type="journal article" date="2014" name="Int. J. Syst. Evol. Microbiol.">
        <title>Complete genome sequence of Corynebacterium casei LMG S-19264T (=DSM 44701T), isolated from a smear-ripened cheese.</title>
        <authorList>
            <consortium name="US DOE Joint Genome Institute (JGI-PGF)"/>
            <person name="Walter F."/>
            <person name="Albersmeier A."/>
            <person name="Kalinowski J."/>
            <person name="Ruckert C."/>
        </authorList>
    </citation>
    <scope>NUCLEOTIDE SEQUENCE</scope>
    <source>
        <strain evidence="1">CGMCC 1.12187</strain>
    </source>
</reference>
<dbReference type="Proteomes" id="UP000638848">
    <property type="component" value="Unassembled WGS sequence"/>
</dbReference>
<dbReference type="EMBL" id="BMEQ01000003">
    <property type="protein sequence ID" value="GGG48214.1"/>
    <property type="molecule type" value="Genomic_DNA"/>
</dbReference>
<organism evidence="1 2">
    <name type="scientific">Kocuria dechangensis</name>
    <dbReference type="NCBI Taxonomy" id="1176249"/>
    <lineage>
        <taxon>Bacteria</taxon>
        <taxon>Bacillati</taxon>
        <taxon>Actinomycetota</taxon>
        <taxon>Actinomycetes</taxon>
        <taxon>Micrococcales</taxon>
        <taxon>Micrococcaceae</taxon>
        <taxon>Kocuria</taxon>
    </lineage>
</organism>
<sequence length="138" mass="14263">MLSCLCLLALAGCGSGQQPRGLVLESATGTPGPTPSAEPAAAADTCFDVAGAYTAMTLLPLSTDDADPDFHAHETVSSVRELASRMPAELRPAFDDAVVALESAGGSVQPTELAEVQRALAPVDDWLERRCSEPVPGR</sequence>
<keyword evidence="2" id="KW-1185">Reference proteome</keyword>
<reference evidence="1" key="2">
    <citation type="submission" date="2020-09" db="EMBL/GenBank/DDBJ databases">
        <authorList>
            <person name="Sun Q."/>
            <person name="Zhou Y."/>
        </authorList>
    </citation>
    <scope>NUCLEOTIDE SEQUENCE</scope>
    <source>
        <strain evidence="1">CGMCC 1.12187</strain>
    </source>
</reference>
<name>A0A917GJM5_9MICC</name>
<gene>
    <name evidence="1" type="ORF">GCM10011374_08210</name>
</gene>
<dbReference type="AlphaFoldDB" id="A0A917GJM5"/>
<comment type="caution">
    <text evidence="1">The sequence shown here is derived from an EMBL/GenBank/DDBJ whole genome shotgun (WGS) entry which is preliminary data.</text>
</comment>
<protein>
    <submittedName>
        <fullName evidence="1">Uncharacterized protein</fullName>
    </submittedName>
</protein>
<accession>A0A917GJM5</accession>